<proteinExistence type="inferred from homology"/>
<keyword evidence="5" id="KW-0479">Metal-binding</keyword>
<evidence type="ECO:0000256" key="1">
    <source>
        <dbReference type="ARBA" id="ARBA00004123"/>
    </source>
</evidence>
<gene>
    <name evidence="13" type="ORF">J7T54_005193</name>
</gene>
<evidence type="ECO:0000256" key="11">
    <source>
        <dbReference type="SAM" id="MobiDB-lite"/>
    </source>
</evidence>
<dbReference type="GO" id="GO:0000724">
    <property type="term" value="P:double-strand break repair via homologous recombination"/>
    <property type="evidence" value="ECO:0007669"/>
    <property type="project" value="InterPro"/>
</dbReference>
<dbReference type="PANTHER" id="PTHR21330">
    <property type="entry name" value="E3 SUMO-PROTEIN LIGASE NSE2"/>
    <property type="match status" value="1"/>
</dbReference>
<dbReference type="GO" id="GO:0030915">
    <property type="term" value="C:Smc5-Smc6 complex"/>
    <property type="evidence" value="ECO:0007669"/>
    <property type="project" value="InterPro"/>
</dbReference>
<evidence type="ECO:0000256" key="4">
    <source>
        <dbReference type="ARBA" id="ARBA00022679"/>
    </source>
</evidence>
<dbReference type="Proteomes" id="UP001055219">
    <property type="component" value="Unassembled WGS sequence"/>
</dbReference>
<evidence type="ECO:0000256" key="8">
    <source>
        <dbReference type="ARBA" id="ARBA00022833"/>
    </source>
</evidence>
<comment type="subcellular location">
    <subcellularLocation>
        <location evidence="1">Nucleus</location>
    </subcellularLocation>
</comment>
<evidence type="ECO:0000259" key="12">
    <source>
        <dbReference type="PROSITE" id="PS51044"/>
    </source>
</evidence>
<comment type="caution">
    <text evidence="13">The sequence shown here is derived from an EMBL/GenBank/DDBJ whole genome shotgun (WGS) entry which is preliminary data.</text>
</comment>
<keyword evidence="4" id="KW-0808">Transferase</keyword>
<dbReference type="EMBL" id="JAGIXG020000047">
    <property type="protein sequence ID" value="KAI6779379.1"/>
    <property type="molecule type" value="Genomic_DNA"/>
</dbReference>
<evidence type="ECO:0000256" key="9">
    <source>
        <dbReference type="ARBA" id="ARBA00023242"/>
    </source>
</evidence>
<keyword evidence="8" id="KW-0862">Zinc</keyword>
<evidence type="ECO:0000313" key="14">
    <source>
        <dbReference type="Proteomes" id="UP001055219"/>
    </source>
</evidence>
<organism evidence="13 14">
    <name type="scientific">Emericellopsis cladophorae</name>
    <dbReference type="NCBI Taxonomy" id="2686198"/>
    <lineage>
        <taxon>Eukaryota</taxon>
        <taxon>Fungi</taxon>
        <taxon>Dikarya</taxon>
        <taxon>Ascomycota</taxon>
        <taxon>Pezizomycotina</taxon>
        <taxon>Sordariomycetes</taxon>
        <taxon>Hypocreomycetidae</taxon>
        <taxon>Hypocreales</taxon>
        <taxon>Bionectriaceae</taxon>
        <taxon>Emericellopsis</taxon>
    </lineage>
</organism>
<dbReference type="PANTHER" id="PTHR21330:SF1">
    <property type="entry name" value="E3 SUMO-PROTEIN LIGASE NSE2"/>
    <property type="match status" value="1"/>
</dbReference>
<reference evidence="13" key="2">
    <citation type="submission" date="2022-07" db="EMBL/GenBank/DDBJ databases">
        <authorList>
            <person name="Goncalves M.F.M."/>
            <person name="Hilario S."/>
            <person name="Van De Peer Y."/>
            <person name="Esteves A.C."/>
            <person name="Alves A."/>
        </authorList>
    </citation>
    <scope>NUCLEOTIDE SEQUENCE</scope>
    <source>
        <strain evidence="13">MUM 19.33</strain>
    </source>
</reference>
<keyword evidence="9" id="KW-0539">Nucleus</keyword>
<evidence type="ECO:0000313" key="13">
    <source>
        <dbReference type="EMBL" id="KAI6779379.1"/>
    </source>
</evidence>
<dbReference type="RefSeq" id="XP_051360235.1">
    <property type="nucleotide sequence ID" value="XM_051508620.1"/>
</dbReference>
<dbReference type="GO" id="GO:0061665">
    <property type="term" value="F:SUMO ligase activity"/>
    <property type="evidence" value="ECO:0007669"/>
    <property type="project" value="TreeGrafter"/>
</dbReference>
<feature type="region of interest" description="Disordered" evidence="11">
    <location>
        <begin position="1"/>
        <end position="28"/>
    </location>
</feature>
<accession>A0A9P9XWZ3</accession>
<dbReference type="Pfam" id="PF11789">
    <property type="entry name" value="zf-Nse"/>
    <property type="match status" value="1"/>
</dbReference>
<dbReference type="AlphaFoldDB" id="A0A9P9XWZ3"/>
<name>A0A9P9XWZ3_9HYPO</name>
<dbReference type="OrthoDB" id="26899at2759"/>
<dbReference type="SUPFAM" id="SSF57850">
    <property type="entry name" value="RING/U-box"/>
    <property type="match status" value="1"/>
</dbReference>
<dbReference type="GO" id="GO:0016925">
    <property type="term" value="P:protein sumoylation"/>
    <property type="evidence" value="ECO:0007669"/>
    <property type="project" value="TreeGrafter"/>
</dbReference>
<keyword evidence="14" id="KW-1185">Reference proteome</keyword>
<dbReference type="InterPro" id="IPR026846">
    <property type="entry name" value="Nse2(Mms21)"/>
</dbReference>
<comment type="pathway">
    <text evidence="2">Protein modification; protein sumoylation.</text>
</comment>
<evidence type="ECO:0000256" key="10">
    <source>
        <dbReference type="PROSITE-ProRule" id="PRU00452"/>
    </source>
</evidence>
<reference evidence="13" key="1">
    <citation type="journal article" date="2021" name="J Fungi (Basel)">
        <title>Genomic and Metabolomic Analyses of the Marine Fungus Emericellopsis cladophorae: Insights into Saltwater Adaptability Mechanisms and Its Biosynthetic Potential.</title>
        <authorList>
            <person name="Goncalves M.F.M."/>
            <person name="Hilario S."/>
            <person name="Van de Peer Y."/>
            <person name="Esteves A.C."/>
            <person name="Alves A."/>
        </authorList>
    </citation>
    <scope>NUCLEOTIDE SEQUENCE</scope>
    <source>
        <strain evidence="13">MUM 19.33</strain>
    </source>
</reference>
<dbReference type="GO" id="GO:0008270">
    <property type="term" value="F:zinc ion binding"/>
    <property type="evidence" value="ECO:0007669"/>
    <property type="project" value="UniProtKB-KW"/>
</dbReference>
<feature type="domain" description="SP-RING-type" evidence="12">
    <location>
        <begin position="27"/>
        <end position="112"/>
    </location>
</feature>
<dbReference type="PROSITE" id="PS51044">
    <property type="entry name" value="ZF_SP_RING"/>
    <property type="match status" value="1"/>
</dbReference>
<evidence type="ECO:0000256" key="5">
    <source>
        <dbReference type="ARBA" id="ARBA00022723"/>
    </source>
</evidence>
<keyword evidence="6 10" id="KW-0863">Zinc-finger</keyword>
<protein>
    <submittedName>
        <fullName evidence="13">Chromosomal organization and DNA repair protein Mms21</fullName>
    </submittedName>
</protein>
<dbReference type="InterPro" id="IPR013083">
    <property type="entry name" value="Znf_RING/FYVE/PHD"/>
</dbReference>
<evidence type="ECO:0000256" key="7">
    <source>
        <dbReference type="ARBA" id="ARBA00022786"/>
    </source>
</evidence>
<keyword evidence="7" id="KW-0833">Ubl conjugation pathway</keyword>
<dbReference type="GO" id="GO:0005634">
    <property type="term" value="C:nucleus"/>
    <property type="evidence" value="ECO:0007669"/>
    <property type="project" value="UniProtKB-SubCell"/>
</dbReference>
<evidence type="ECO:0000256" key="2">
    <source>
        <dbReference type="ARBA" id="ARBA00004718"/>
    </source>
</evidence>
<evidence type="ECO:0000256" key="6">
    <source>
        <dbReference type="ARBA" id="ARBA00022771"/>
    </source>
</evidence>
<dbReference type="GeneID" id="75831678"/>
<comment type="similarity">
    <text evidence="3">Belongs to the NSE2 family.</text>
</comment>
<dbReference type="InterPro" id="IPR004181">
    <property type="entry name" value="Znf_MIZ"/>
</dbReference>
<dbReference type="Gene3D" id="3.30.40.10">
    <property type="entry name" value="Zinc/RING finger domain, C3HC4 (zinc finger)"/>
    <property type="match status" value="1"/>
</dbReference>
<sequence>MPAGSTPAATPSWWGGKDVGSDGTESEDENIAVEGDVVSLICPMAQQVIAEPFRNCRCKHAFEKKTILDHLLVSDPIQCPRTGCSQQGIMAILQNSTKQMAAMKEKIGNRFKFFNDILVDIDDNIDNHVPRFLRPVVHKVKKAEDGQDFYVIHRSKKISVP</sequence>
<evidence type="ECO:0000256" key="3">
    <source>
        <dbReference type="ARBA" id="ARBA00008212"/>
    </source>
</evidence>